<reference evidence="1 2" key="1">
    <citation type="journal article" date="2014" name="Genome Announc.">
        <title>Draft Genome Sequence of Petroleum Oil-Degrading Marine Bacterium Pseudomonas taeanensis Strain MS-3, Isolated from a Crude Oil-Contaminated Seashore.</title>
        <authorList>
            <person name="Lee S.Y."/>
            <person name="Kim S.H."/>
            <person name="Lee D.G."/>
            <person name="Shin S."/>
            <person name="Yun S.H."/>
            <person name="Choi C.W."/>
            <person name="Chung Y.H."/>
            <person name="Choi J.S."/>
            <person name="Kahng H.Y."/>
            <person name="Kim S.I."/>
        </authorList>
    </citation>
    <scope>NUCLEOTIDE SEQUENCE [LARGE SCALE GENOMIC DNA]</scope>
    <source>
        <strain evidence="1 2">MS-3</strain>
    </source>
</reference>
<evidence type="ECO:0000313" key="2">
    <source>
        <dbReference type="Proteomes" id="UP000030063"/>
    </source>
</evidence>
<proteinExistence type="predicted"/>
<dbReference type="Proteomes" id="UP000030063">
    <property type="component" value="Unassembled WGS sequence"/>
</dbReference>
<dbReference type="OrthoDB" id="6941547at2"/>
<name>A0A0A1YM25_9PSED</name>
<organism evidence="1 2">
    <name type="scientific">Pseudomonas taeanensis MS-3</name>
    <dbReference type="NCBI Taxonomy" id="1395571"/>
    <lineage>
        <taxon>Bacteria</taxon>
        <taxon>Pseudomonadati</taxon>
        <taxon>Pseudomonadota</taxon>
        <taxon>Gammaproteobacteria</taxon>
        <taxon>Pseudomonadales</taxon>
        <taxon>Pseudomonadaceae</taxon>
        <taxon>Pseudomonas</taxon>
    </lineage>
</organism>
<dbReference type="Pfam" id="PF16703">
    <property type="entry name" value="DUF5064"/>
    <property type="match status" value="1"/>
</dbReference>
<evidence type="ECO:0000313" key="1">
    <source>
        <dbReference type="EMBL" id="KFX70028.1"/>
    </source>
</evidence>
<sequence>MFEPGHLHRSNPAGVKGQPEFSIDLHYEVRQDPAEGPMLHMRMVGEVAGTSFEEQFELHRDTAFNFASVASRIALKHGLPTNTSFIARTHQEYDQMFADIRAKLGSHTGDPVNLDHLEKDGL</sequence>
<gene>
    <name evidence="1" type="ORF">TMS3_0111005</name>
</gene>
<dbReference type="Gene3D" id="3.30.160.370">
    <property type="entry name" value="Domain of unknown function DUF5064"/>
    <property type="match status" value="1"/>
</dbReference>
<comment type="caution">
    <text evidence="1">The sequence shown here is derived from an EMBL/GenBank/DDBJ whole genome shotgun (WGS) entry which is preliminary data.</text>
</comment>
<dbReference type="RefSeq" id="WP_025165282.1">
    <property type="nucleotide sequence ID" value="NZ_AWSQ01000002.1"/>
</dbReference>
<dbReference type="AlphaFoldDB" id="A0A0A1YM25"/>
<keyword evidence="2" id="KW-1185">Reference proteome</keyword>
<dbReference type="EMBL" id="AWSQ01000002">
    <property type="protein sequence ID" value="KFX70028.1"/>
    <property type="molecule type" value="Genomic_DNA"/>
</dbReference>
<dbReference type="InterPro" id="IPR032024">
    <property type="entry name" value="DUF5064"/>
</dbReference>
<protein>
    <submittedName>
        <fullName evidence="1">Acetyl-CoA carboxylase alpha subunit</fullName>
    </submittedName>
</protein>
<accession>A0A0A1YM25</accession>